<feature type="transmembrane region" description="Helical" evidence="12">
    <location>
        <begin position="54"/>
        <end position="71"/>
    </location>
</feature>
<comment type="subcellular location">
    <subcellularLocation>
        <location evidence="1">Cell membrane</location>
        <topology evidence="1">Multi-pass membrane protein</topology>
    </subcellularLocation>
</comment>
<keyword evidence="9 12" id="KW-1133">Transmembrane helix</keyword>
<keyword evidence="8 12" id="KW-0249">Electron transport</keyword>
<keyword evidence="3 12" id="KW-0813">Transport</keyword>
<evidence type="ECO:0000313" key="14">
    <source>
        <dbReference type="EMBL" id="WXA14164.1"/>
    </source>
</evidence>
<dbReference type="PANTHER" id="PTHR30365">
    <property type="entry name" value="CYTOCHROME D UBIQUINOL OXIDASE"/>
    <property type="match status" value="1"/>
</dbReference>
<dbReference type="GO" id="GO:0016682">
    <property type="term" value="F:oxidoreductase activity, acting on diphenols and related substances as donors, oxygen as acceptor"/>
    <property type="evidence" value="ECO:0007669"/>
    <property type="project" value="TreeGrafter"/>
</dbReference>
<keyword evidence="15" id="KW-1185">Reference proteome</keyword>
<dbReference type="GO" id="GO:0005886">
    <property type="term" value="C:plasma membrane"/>
    <property type="evidence" value="ECO:0007669"/>
    <property type="project" value="UniProtKB-SubCell"/>
</dbReference>
<dbReference type="GO" id="GO:0070069">
    <property type="term" value="C:cytochrome complex"/>
    <property type="evidence" value="ECO:0007669"/>
    <property type="project" value="UniProtKB-UniRule"/>
</dbReference>
<evidence type="ECO:0000256" key="1">
    <source>
        <dbReference type="ARBA" id="ARBA00004651"/>
    </source>
</evidence>
<feature type="transmembrane region" description="Helical" evidence="12">
    <location>
        <begin position="217"/>
        <end position="235"/>
    </location>
</feature>
<keyword evidence="5 12" id="KW-0349">Heme</keyword>
<feature type="transmembrane region" description="Helical" evidence="12">
    <location>
        <begin position="91"/>
        <end position="115"/>
    </location>
</feature>
<dbReference type="PIRSF" id="PIRSF006446">
    <property type="entry name" value="Cyt_quinol_oxidase_1"/>
    <property type="match status" value="1"/>
</dbReference>
<keyword evidence="4 12" id="KW-1003">Cell membrane</keyword>
<dbReference type="GO" id="GO:0046872">
    <property type="term" value="F:metal ion binding"/>
    <property type="evidence" value="ECO:0007669"/>
    <property type="project" value="UniProtKB-UniRule"/>
</dbReference>
<protein>
    <submittedName>
        <fullName evidence="14">Cytochrome ubiquinol oxidase subunit I</fullName>
    </submittedName>
</protein>
<evidence type="ECO:0000256" key="5">
    <source>
        <dbReference type="ARBA" id="ARBA00022617"/>
    </source>
</evidence>
<organism evidence="14">
    <name type="scientific">Mangrovimonas cancribranchiae</name>
    <dbReference type="NCBI Taxonomy" id="3080055"/>
    <lineage>
        <taxon>Bacteria</taxon>
        <taxon>Pseudomonadati</taxon>
        <taxon>Bacteroidota</taxon>
        <taxon>Flavobacteriia</taxon>
        <taxon>Flavobacteriales</taxon>
        <taxon>Flavobacteriaceae</taxon>
        <taxon>Mangrovimonas</taxon>
    </lineage>
</organism>
<dbReference type="EMBL" id="CP136925">
    <property type="protein sequence ID" value="WXA14164.1"/>
    <property type="molecule type" value="Genomic_DNA"/>
</dbReference>
<sequence>MEDMLFYDRMQFAFTITFHYLFPQLTMGLSLMIVYFKWKFLRTKIDKYNDAAKFWMKIFALNFAMGVVTGIPMEFQFGTNWAKFSELTGGIIGQTLAMEGMFSFFLESSFLGLFLFGEKLLGHKLHFVTGFLVFLGSWASGYLIIATHSWMQYPVGYEILENGKFVLNNFNALFSNPWLLPSYLHNQLASIITSSFVVSAVGAFYLLNKKHTEFGKLFVKTGVVFGVISSVLVAFPTGDWTAKNVAKHQPVTFAAMEGIFETEDGGSEIVLIGQPNVLEKKLDNKIAVPNVLSFLTYQKWDAQIKGLNEFNEEDYPTNIPGLYYAYHIMVGLGTIFIGIMLLANIQLFRKKLYKTKWMLWGLMFMLPFPYIANTTGWYTAELGRQPWLVYNLLRTTEGASPTVSSGNTLFTLLGFIGLYLLLGLLFLMLAGKIINKGPQLNQD</sequence>
<evidence type="ECO:0000256" key="12">
    <source>
        <dbReference type="PIRNR" id="PIRNR006446"/>
    </source>
</evidence>
<evidence type="ECO:0000313" key="15">
    <source>
        <dbReference type="Proteomes" id="UP001368318"/>
    </source>
</evidence>
<dbReference type="GO" id="GO:0009055">
    <property type="term" value="F:electron transfer activity"/>
    <property type="evidence" value="ECO:0007669"/>
    <property type="project" value="UniProtKB-UniRule"/>
</dbReference>
<evidence type="ECO:0000256" key="4">
    <source>
        <dbReference type="ARBA" id="ARBA00022475"/>
    </source>
</evidence>
<feature type="transmembrane region" description="Helical" evidence="12">
    <location>
        <begin position="357"/>
        <end position="380"/>
    </location>
</feature>
<dbReference type="Proteomes" id="UP001368318">
    <property type="component" value="Chromosome"/>
</dbReference>
<feature type="transmembrane region" description="Helical" evidence="12">
    <location>
        <begin position="409"/>
        <end position="430"/>
    </location>
</feature>
<feature type="transmembrane region" description="Helical" evidence="12">
    <location>
        <begin position="324"/>
        <end position="345"/>
    </location>
</feature>
<dbReference type="AlphaFoldDB" id="A0AAU6PAK4"/>
<keyword evidence="6 12" id="KW-0812">Transmembrane</keyword>
<evidence type="ECO:0000256" key="10">
    <source>
        <dbReference type="ARBA" id="ARBA00023004"/>
    </source>
</evidence>
<evidence type="ECO:0000256" key="2">
    <source>
        <dbReference type="ARBA" id="ARBA00009819"/>
    </source>
</evidence>
<dbReference type="RefSeq" id="WP_338733519.1">
    <property type="nucleotide sequence ID" value="NZ_CP136924.1"/>
</dbReference>
<evidence type="ECO:0000313" key="13">
    <source>
        <dbReference type="EMBL" id="WXA03414.1"/>
    </source>
</evidence>
<evidence type="ECO:0000256" key="11">
    <source>
        <dbReference type="ARBA" id="ARBA00023136"/>
    </source>
</evidence>
<gene>
    <name evidence="14" type="ORF">R3L15_04640</name>
    <name evidence="13" type="ORF">R3L16_02760</name>
</gene>
<comment type="similarity">
    <text evidence="2 12">Belongs to the cytochrome ubiquinol oxidase subunit 1 family.</text>
</comment>
<keyword evidence="7 12" id="KW-0479">Metal-binding</keyword>
<evidence type="ECO:0000256" key="9">
    <source>
        <dbReference type="ARBA" id="ARBA00022989"/>
    </source>
</evidence>
<dbReference type="Pfam" id="PF01654">
    <property type="entry name" value="Cyt_bd_oxida_I"/>
    <property type="match status" value="1"/>
</dbReference>
<evidence type="ECO:0000256" key="7">
    <source>
        <dbReference type="ARBA" id="ARBA00022723"/>
    </source>
</evidence>
<keyword evidence="10 12" id="KW-0408">Iron</keyword>
<evidence type="ECO:0000256" key="8">
    <source>
        <dbReference type="ARBA" id="ARBA00022982"/>
    </source>
</evidence>
<dbReference type="GO" id="GO:0019646">
    <property type="term" value="P:aerobic electron transport chain"/>
    <property type="evidence" value="ECO:0007669"/>
    <property type="project" value="InterPro"/>
</dbReference>
<reference evidence="14 15" key="1">
    <citation type="submission" date="2023-10" db="EMBL/GenBank/DDBJ databases">
        <title>Culture-based analysis of two novel bacteria associated with mangrove crab gills.</title>
        <authorList>
            <person name="Yang X."/>
            <person name="Garuglieri E."/>
            <person name="Van Goethem M.W."/>
            <person name="Fusi M."/>
            <person name="Marasco R."/>
            <person name="Daffonchio D.G."/>
        </authorList>
    </citation>
    <scope>NUCLEOTIDE SEQUENCE</scope>
    <source>
        <strain evidence="14">UG2-1</strain>
        <strain evidence="13">UG2-2</strain>
        <strain evidence="15">UG2_2</strain>
    </source>
</reference>
<evidence type="ECO:0000256" key="6">
    <source>
        <dbReference type="ARBA" id="ARBA00022692"/>
    </source>
</evidence>
<keyword evidence="11 12" id="KW-0472">Membrane</keyword>
<dbReference type="GO" id="GO:0020037">
    <property type="term" value="F:heme binding"/>
    <property type="evidence" value="ECO:0007669"/>
    <property type="project" value="TreeGrafter"/>
</dbReference>
<feature type="transmembrane region" description="Helical" evidence="12">
    <location>
        <begin position="188"/>
        <end position="208"/>
    </location>
</feature>
<feature type="transmembrane region" description="Helical" evidence="12">
    <location>
        <begin position="12"/>
        <end position="34"/>
    </location>
</feature>
<dbReference type="PANTHER" id="PTHR30365:SF14">
    <property type="entry name" value="CYTOCHROME BD MENAQUINOL OXIDASE SUBUNIT I-RELATED"/>
    <property type="match status" value="1"/>
</dbReference>
<name>A0AAU6PAK4_9FLAO</name>
<dbReference type="InterPro" id="IPR002585">
    <property type="entry name" value="Cyt-d_ubiquinol_oxidase_su_1"/>
</dbReference>
<evidence type="ECO:0000256" key="3">
    <source>
        <dbReference type="ARBA" id="ARBA00022448"/>
    </source>
</evidence>
<dbReference type="KEGG" id="mcaa:R3L15_04640"/>
<proteinExistence type="inferred from homology"/>
<accession>A0AAU6PAK4</accession>
<feature type="transmembrane region" description="Helical" evidence="12">
    <location>
        <begin position="127"/>
        <end position="145"/>
    </location>
</feature>
<dbReference type="EMBL" id="CP136924">
    <property type="protein sequence ID" value="WXA03414.1"/>
    <property type="molecule type" value="Genomic_DNA"/>
</dbReference>